<dbReference type="Gene3D" id="3.40.50.300">
    <property type="entry name" value="P-loop containing nucleotide triphosphate hydrolases"/>
    <property type="match status" value="1"/>
</dbReference>
<gene>
    <name evidence="1" type="ORF">IAA28_11085</name>
</gene>
<dbReference type="GO" id="GO:0005524">
    <property type="term" value="F:ATP binding"/>
    <property type="evidence" value="ECO:0007669"/>
    <property type="project" value="InterPro"/>
</dbReference>
<dbReference type="PANTHER" id="PTHR46638">
    <property type="entry name" value="CORRINOID ADENOSYLTRANSFERASE"/>
    <property type="match status" value="1"/>
</dbReference>
<accession>A0A9D1W643</accession>
<proteinExistence type="predicted"/>
<name>A0A9D1W643_9FIRM</name>
<organism evidence="1 2">
    <name type="scientific">Candidatus Lachnoclostridium stercoripullorum</name>
    <dbReference type="NCBI Taxonomy" id="2838635"/>
    <lineage>
        <taxon>Bacteria</taxon>
        <taxon>Bacillati</taxon>
        <taxon>Bacillota</taxon>
        <taxon>Clostridia</taxon>
        <taxon>Lachnospirales</taxon>
        <taxon>Lachnospiraceae</taxon>
    </lineage>
</organism>
<evidence type="ECO:0000313" key="1">
    <source>
        <dbReference type="EMBL" id="HIX53330.1"/>
    </source>
</evidence>
<dbReference type="EMBL" id="DXEU01000205">
    <property type="protein sequence ID" value="HIX53330.1"/>
    <property type="molecule type" value="Genomic_DNA"/>
</dbReference>
<dbReference type="Proteomes" id="UP000886780">
    <property type="component" value="Unassembled WGS sequence"/>
</dbReference>
<dbReference type="AlphaFoldDB" id="A0A9D1W643"/>
<dbReference type="SUPFAM" id="SSF52540">
    <property type="entry name" value="P-loop containing nucleoside triphosphate hydrolases"/>
    <property type="match status" value="1"/>
</dbReference>
<dbReference type="PANTHER" id="PTHR46638:SF1">
    <property type="entry name" value="CORRINOID ADENOSYLTRANSFERASE"/>
    <property type="match status" value="1"/>
</dbReference>
<dbReference type="GO" id="GO:0008817">
    <property type="term" value="F:corrinoid adenosyltransferase activity"/>
    <property type="evidence" value="ECO:0007669"/>
    <property type="project" value="InterPro"/>
</dbReference>
<protein>
    <submittedName>
        <fullName evidence="1">Cob(I)yrinic acid a,c-diamide adenosyltransferase</fullName>
    </submittedName>
</protein>
<dbReference type="InterPro" id="IPR003724">
    <property type="entry name" value="CblAdoTrfase_CobA"/>
</dbReference>
<evidence type="ECO:0000313" key="2">
    <source>
        <dbReference type="Proteomes" id="UP000886780"/>
    </source>
</evidence>
<reference evidence="1" key="1">
    <citation type="journal article" date="2021" name="PeerJ">
        <title>Extensive microbial diversity within the chicken gut microbiome revealed by metagenomics and culture.</title>
        <authorList>
            <person name="Gilroy R."/>
            <person name="Ravi A."/>
            <person name="Getino M."/>
            <person name="Pursley I."/>
            <person name="Horton D.L."/>
            <person name="Alikhan N.F."/>
            <person name="Baker D."/>
            <person name="Gharbi K."/>
            <person name="Hall N."/>
            <person name="Watson M."/>
            <person name="Adriaenssens E.M."/>
            <person name="Foster-Nyarko E."/>
            <person name="Jarju S."/>
            <person name="Secka A."/>
            <person name="Antonio M."/>
            <person name="Oren A."/>
            <person name="Chaudhuri R.R."/>
            <person name="La Ragione R."/>
            <person name="Hildebrand F."/>
            <person name="Pallen M.J."/>
        </authorList>
    </citation>
    <scope>NUCLEOTIDE SEQUENCE</scope>
    <source>
        <strain evidence="1">ChiGjej4B4-12881</strain>
    </source>
</reference>
<reference evidence="1" key="2">
    <citation type="submission" date="2021-04" db="EMBL/GenBank/DDBJ databases">
        <authorList>
            <person name="Gilroy R."/>
        </authorList>
    </citation>
    <scope>NUCLEOTIDE SEQUENCE</scope>
    <source>
        <strain evidence="1">ChiGjej4B4-12881</strain>
    </source>
</reference>
<dbReference type="GO" id="GO:0009236">
    <property type="term" value="P:cobalamin biosynthetic process"/>
    <property type="evidence" value="ECO:0007669"/>
    <property type="project" value="InterPro"/>
</dbReference>
<dbReference type="Pfam" id="PF02572">
    <property type="entry name" value="CobA_CobO_BtuR"/>
    <property type="match status" value="1"/>
</dbReference>
<dbReference type="PIRSF" id="PIRSF015617">
    <property type="entry name" value="Adensltrnsf_CobA"/>
    <property type="match status" value="1"/>
</dbReference>
<sequence length="173" mass="18975">MERGLIHIYCGDGKGKTTAAIGLAVRAAGRGKKVLISRFLKTEDSGEVAVLRSIPGITVLPCERTFGFLFRMSPEEKREAAEYFQGQFARTAAMAPEYDLVIFDEIMASVNGGVVSQESVLDFLDGKPESLEVVLTGRDPSEAIQERADYISQIQAVRHPYEQGIGAREGIEY</sequence>
<comment type="caution">
    <text evidence="1">The sequence shown here is derived from an EMBL/GenBank/DDBJ whole genome shotgun (WGS) entry which is preliminary data.</text>
</comment>
<dbReference type="InterPro" id="IPR027417">
    <property type="entry name" value="P-loop_NTPase"/>
</dbReference>